<evidence type="ECO:0000313" key="3">
    <source>
        <dbReference type="Proteomes" id="UP001261871"/>
    </source>
</evidence>
<feature type="transmembrane region" description="Helical" evidence="1">
    <location>
        <begin position="50"/>
        <end position="68"/>
    </location>
</feature>
<protein>
    <recommendedName>
        <fullName evidence="4">Haemolysin XhlA</fullName>
    </recommendedName>
</protein>
<evidence type="ECO:0000313" key="2">
    <source>
        <dbReference type="EMBL" id="MDR6844533.1"/>
    </source>
</evidence>
<evidence type="ECO:0008006" key="4">
    <source>
        <dbReference type="Google" id="ProtNLM"/>
    </source>
</evidence>
<gene>
    <name evidence="2" type="ORF">J2W95_001224</name>
</gene>
<keyword evidence="3" id="KW-1185">Reference proteome</keyword>
<comment type="caution">
    <text evidence="2">The sequence shown here is derived from an EMBL/GenBank/DDBJ whole genome shotgun (WGS) entry which is preliminary data.</text>
</comment>
<keyword evidence="1" id="KW-0812">Transmembrane</keyword>
<name>A0ABU1S0I0_9FLAO</name>
<proteinExistence type="predicted"/>
<accession>A0ABU1S0I0</accession>
<evidence type="ECO:0000256" key="1">
    <source>
        <dbReference type="SAM" id="Phobius"/>
    </source>
</evidence>
<reference evidence="2 3" key="1">
    <citation type="submission" date="2023-07" db="EMBL/GenBank/DDBJ databases">
        <title>Sorghum-associated microbial communities from plants grown in Nebraska, USA.</title>
        <authorList>
            <person name="Schachtman D."/>
        </authorList>
    </citation>
    <scope>NUCLEOTIDE SEQUENCE [LARGE SCALE GENOMIC DNA]</scope>
    <source>
        <strain evidence="2 3">BE124</strain>
    </source>
</reference>
<sequence length="70" mass="8393">MNPIYYGDQESKNFYEGIEKLTDRELQEKQTRLLTQIEKSNTRIKLNLQFWFYFTLIGGALTLFVLNLKK</sequence>
<keyword evidence="1" id="KW-1133">Transmembrane helix</keyword>
<dbReference type="EMBL" id="JAVDTX010000002">
    <property type="protein sequence ID" value="MDR6844533.1"/>
    <property type="molecule type" value="Genomic_DNA"/>
</dbReference>
<organism evidence="2 3">
    <name type="scientific">Flavobacterium granuli</name>
    <dbReference type="NCBI Taxonomy" id="280093"/>
    <lineage>
        <taxon>Bacteria</taxon>
        <taxon>Pseudomonadati</taxon>
        <taxon>Bacteroidota</taxon>
        <taxon>Flavobacteriia</taxon>
        <taxon>Flavobacteriales</taxon>
        <taxon>Flavobacteriaceae</taxon>
        <taxon>Flavobacterium</taxon>
    </lineage>
</organism>
<keyword evidence="1" id="KW-0472">Membrane</keyword>
<dbReference type="Proteomes" id="UP001261871">
    <property type="component" value="Unassembled WGS sequence"/>
</dbReference>
<dbReference type="RefSeq" id="WP_310004989.1">
    <property type="nucleotide sequence ID" value="NZ_JAVDTX010000002.1"/>
</dbReference>